<gene>
    <name evidence="2" type="ORF">ACFOZY_07725</name>
</gene>
<dbReference type="RefSeq" id="WP_378154007.1">
    <property type="nucleotide sequence ID" value="NZ_JBHSEC010000014.1"/>
</dbReference>
<dbReference type="Proteomes" id="UP001595817">
    <property type="component" value="Unassembled WGS sequence"/>
</dbReference>
<name>A0ABV8X581_9LACT</name>
<feature type="compositionally biased region" description="Basic and acidic residues" evidence="1">
    <location>
        <begin position="28"/>
        <end position="42"/>
    </location>
</feature>
<evidence type="ECO:0000256" key="1">
    <source>
        <dbReference type="SAM" id="MobiDB-lite"/>
    </source>
</evidence>
<comment type="caution">
    <text evidence="2">The sequence shown here is derived from an EMBL/GenBank/DDBJ whole genome shotgun (WGS) entry which is preliminary data.</text>
</comment>
<sequence length="42" mass="4429">MIPRGAKRQCGTAKDSAKGAKDQPQPAKDGHKSAKESADFES</sequence>
<evidence type="ECO:0000313" key="2">
    <source>
        <dbReference type="EMBL" id="MFC4410309.1"/>
    </source>
</evidence>
<proteinExistence type="predicted"/>
<accession>A0ABV8X581</accession>
<protein>
    <submittedName>
        <fullName evidence="2">Uncharacterized protein</fullName>
    </submittedName>
</protein>
<evidence type="ECO:0000313" key="3">
    <source>
        <dbReference type="Proteomes" id="UP001595817"/>
    </source>
</evidence>
<keyword evidence="3" id="KW-1185">Reference proteome</keyword>
<feature type="region of interest" description="Disordered" evidence="1">
    <location>
        <begin position="1"/>
        <end position="42"/>
    </location>
</feature>
<dbReference type="EMBL" id="JBHSEC010000014">
    <property type="protein sequence ID" value="MFC4410309.1"/>
    <property type="molecule type" value="Genomic_DNA"/>
</dbReference>
<reference evidence="3" key="1">
    <citation type="journal article" date="2019" name="Int. J. Syst. Evol. Microbiol.">
        <title>The Global Catalogue of Microorganisms (GCM) 10K type strain sequencing project: providing services to taxonomists for standard genome sequencing and annotation.</title>
        <authorList>
            <consortium name="The Broad Institute Genomics Platform"/>
            <consortium name="The Broad Institute Genome Sequencing Center for Infectious Disease"/>
            <person name="Wu L."/>
            <person name="Ma J."/>
        </authorList>
    </citation>
    <scope>NUCLEOTIDE SEQUENCE [LARGE SCALE GENOMIC DNA]</scope>
    <source>
        <strain evidence="3">CCUG 59778</strain>
    </source>
</reference>
<organism evidence="2 3">
    <name type="scientific">Chungangia koreensis</name>
    <dbReference type="NCBI Taxonomy" id="752657"/>
    <lineage>
        <taxon>Bacteria</taxon>
        <taxon>Bacillati</taxon>
        <taxon>Bacillota</taxon>
        <taxon>Bacilli</taxon>
        <taxon>Lactobacillales</taxon>
        <taxon>Chungangia</taxon>
    </lineage>
</organism>